<dbReference type="AlphaFoldDB" id="A0A172US31"/>
<protein>
    <recommendedName>
        <fullName evidence="1">DUF559 domain-containing protein</fullName>
    </recommendedName>
</protein>
<dbReference type="STRING" id="1682113.A7U43_24400"/>
<dbReference type="InterPro" id="IPR007569">
    <property type="entry name" value="DUF559"/>
</dbReference>
<gene>
    <name evidence="2" type="ORF">A7U43_24400</name>
</gene>
<evidence type="ECO:0000259" key="1">
    <source>
        <dbReference type="Pfam" id="PF04480"/>
    </source>
</evidence>
<reference evidence="2 3" key="1">
    <citation type="submission" date="2016-05" db="EMBL/GenBank/DDBJ databases">
        <title>Complete genome sequence of a phthalic acid esters degrading Mycobacterium sp. YC-RL4.</title>
        <authorList>
            <person name="Ren L."/>
            <person name="Fan S."/>
            <person name="Ruth N."/>
            <person name="Jia Y."/>
            <person name="Wang J."/>
            <person name="Qiao C."/>
        </authorList>
    </citation>
    <scope>NUCLEOTIDE SEQUENCE [LARGE SCALE GENOMIC DNA]</scope>
    <source>
        <strain evidence="2 3">YC-RL4</strain>
    </source>
</reference>
<name>A0A172US31_9MYCO</name>
<dbReference type="Gene3D" id="3.40.960.10">
    <property type="entry name" value="VSR Endonuclease"/>
    <property type="match status" value="1"/>
</dbReference>
<dbReference type="Proteomes" id="UP000077143">
    <property type="component" value="Chromosome"/>
</dbReference>
<dbReference type="Pfam" id="PF04480">
    <property type="entry name" value="DUF559"/>
    <property type="match status" value="1"/>
</dbReference>
<dbReference type="KEGG" id="madi:A7U43_24400"/>
<proteinExistence type="predicted"/>
<dbReference type="SUPFAM" id="SSF52980">
    <property type="entry name" value="Restriction endonuclease-like"/>
    <property type="match status" value="1"/>
</dbReference>
<dbReference type="RefSeq" id="WP_068000132.1">
    <property type="nucleotide sequence ID" value="NZ_CP015596.1"/>
</dbReference>
<dbReference type="InterPro" id="IPR011335">
    <property type="entry name" value="Restrct_endonuc-II-like"/>
</dbReference>
<dbReference type="EMBL" id="CP015596">
    <property type="protein sequence ID" value="ANE81982.1"/>
    <property type="molecule type" value="Genomic_DNA"/>
</dbReference>
<accession>A0A172US31</accession>
<feature type="domain" description="DUF559" evidence="1">
    <location>
        <begin position="196"/>
        <end position="264"/>
    </location>
</feature>
<keyword evidence="3" id="KW-1185">Reference proteome</keyword>
<evidence type="ECO:0000313" key="3">
    <source>
        <dbReference type="Proteomes" id="UP000077143"/>
    </source>
</evidence>
<evidence type="ECO:0000313" key="2">
    <source>
        <dbReference type="EMBL" id="ANE81982.1"/>
    </source>
</evidence>
<sequence>MTIPFVGTEALCAGTVSRRSLERHRRLHRNVYLRPDVELTPVVRAQAAWLWSDRMAVAGGLSASALFGTRWIDTDAPAELFLVNGKHAPGILIHRDTLCTDEICDIAGIASTTPARTAFDLGRRKGLPRAVIRVDALAHQTGVTARDIDPLIARHRGVRGLVQLRTVLELMDCGAESPQETRTRLVLIKAGLPKPRTQIRVHPYRLDMGYDEFKVGVEYDGEQHWTDPVQRAKDIDRLADLAALGWRIIRVSAEILRNRPQVMVSRTCQALRAAGAEWPVVTRILGDLVQ</sequence>
<dbReference type="OrthoDB" id="3173471at2"/>
<organism evidence="2 3">
    <name type="scientific">Mycobacterium adipatum</name>
    <dbReference type="NCBI Taxonomy" id="1682113"/>
    <lineage>
        <taxon>Bacteria</taxon>
        <taxon>Bacillati</taxon>
        <taxon>Actinomycetota</taxon>
        <taxon>Actinomycetes</taxon>
        <taxon>Mycobacteriales</taxon>
        <taxon>Mycobacteriaceae</taxon>
        <taxon>Mycobacterium</taxon>
    </lineage>
</organism>